<organism evidence="1 2">
    <name type="scientific">Aduncisulcus paluster</name>
    <dbReference type="NCBI Taxonomy" id="2918883"/>
    <lineage>
        <taxon>Eukaryota</taxon>
        <taxon>Metamonada</taxon>
        <taxon>Carpediemonas-like organisms</taxon>
        <taxon>Aduncisulcus</taxon>
    </lineage>
</organism>
<keyword evidence="2" id="KW-1185">Reference proteome</keyword>
<protein>
    <submittedName>
        <fullName evidence="1">Uncharacterized protein</fullName>
    </submittedName>
</protein>
<comment type="caution">
    <text evidence="1">The sequence shown here is derived from an EMBL/GenBank/DDBJ whole genome shotgun (WGS) entry which is preliminary data.</text>
</comment>
<name>A0ABQ5JZ96_9EUKA</name>
<evidence type="ECO:0000313" key="1">
    <source>
        <dbReference type="EMBL" id="GKT23287.1"/>
    </source>
</evidence>
<gene>
    <name evidence="1" type="ORF">ADUPG1_012380</name>
</gene>
<sequence length="407" mass="47061">MKREKILVDFPRCPNFFISIDECKDSSQNSTISIYNKGDFLSAGDKVDEDKIKKHFEYTIKQKIISAEFIVDDTNPFCDWNSFRLVLEDNDGFFWSLCPVVPDVMIIEPKLKIFLSQSQFPFPHENGFVEKQGDSLFRKVGDFFCISNTNENVNLAKVTKQREELVSQSGLPSFGEIELKSELKNAIISSFDLKKDRSIPQIKALPSIIDVPSFRGGKGLPSDILINFREQMKKFFKQVNDTCDDLYVSESSRALITARMKILLERISKNYSTIKKHIEHQKIAKMEQITSLNENIIRFSRILSKLHSYHSTLSHETHKYVESVEIDEYQRMMQRVSAYKFVNPEIIGKLEFIRGRAGLASDRTEKLVNLIDEKEKAMISDKRKKKRNGIGSFHEIQSFGLFGSEYR</sequence>
<reference evidence="1" key="1">
    <citation type="submission" date="2022-03" db="EMBL/GenBank/DDBJ databases">
        <title>Draft genome sequence of Aduncisulcus paluster, a free-living microaerophilic Fornicata.</title>
        <authorList>
            <person name="Yuyama I."/>
            <person name="Kume K."/>
            <person name="Tamura T."/>
            <person name="Inagaki Y."/>
            <person name="Hashimoto T."/>
        </authorList>
    </citation>
    <scope>NUCLEOTIDE SEQUENCE</scope>
    <source>
        <strain evidence="1">NY0171</strain>
    </source>
</reference>
<accession>A0ABQ5JZ96</accession>
<proteinExistence type="predicted"/>
<dbReference type="Proteomes" id="UP001057375">
    <property type="component" value="Unassembled WGS sequence"/>
</dbReference>
<evidence type="ECO:0000313" key="2">
    <source>
        <dbReference type="Proteomes" id="UP001057375"/>
    </source>
</evidence>
<dbReference type="EMBL" id="BQXS01012454">
    <property type="protein sequence ID" value="GKT23287.1"/>
    <property type="molecule type" value="Genomic_DNA"/>
</dbReference>